<feature type="domain" description="Nbr1 FW" evidence="7">
    <location>
        <begin position="90"/>
        <end position="187"/>
    </location>
</feature>
<proteinExistence type="predicted"/>
<dbReference type="GO" id="GO:0031410">
    <property type="term" value="C:cytoplasmic vesicle"/>
    <property type="evidence" value="ECO:0007669"/>
    <property type="project" value="UniProtKB-KW"/>
</dbReference>
<dbReference type="GO" id="GO:0043130">
    <property type="term" value="F:ubiquitin binding"/>
    <property type="evidence" value="ECO:0007669"/>
    <property type="project" value="TreeGrafter"/>
</dbReference>
<dbReference type="InterPro" id="IPR013783">
    <property type="entry name" value="Ig-like_fold"/>
</dbReference>
<evidence type="ECO:0000256" key="6">
    <source>
        <dbReference type="SAM" id="MobiDB-lite"/>
    </source>
</evidence>
<evidence type="ECO:0000313" key="9">
    <source>
        <dbReference type="WBParaSite" id="MBELARI_LOCUS13184"/>
    </source>
</evidence>
<dbReference type="WBParaSite" id="MBELARI_LOCUS13184">
    <property type="protein sequence ID" value="MBELARI_LOCUS13184"/>
    <property type="gene ID" value="MBELARI_LOCUS13184"/>
</dbReference>
<dbReference type="FunFam" id="2.60.40.10:FF:000199">
    <property type="entry name" value="next to BRCA1 gene 1 protein-like"/>
    <property type="match status" value="1"/>
</dbReference>
<dbReference type="SUPFAM" id="SSF46934">
    <property type="entry name" value="UBA-like"/>
    <property type="match status" value="1"/>
</dbReference>
<dbReference type="GO" id="GO:0008270">
    <property type="term" value="F:zinc ion binding"/>
    <property type="evidence" value="ECO:0007669"/>
    <property type="project" value="UniProtKB-KW"/>
</dbReference>
<reference evidence="9" key="1">
    <citation type="submission" date="2024-02" db="UniProtKB">
        <authorList>
            <consortium name="WormBaseParasite"/>
        </authorList>
    </citation>
    <scope>IDENTIFICATION</scope>
</reference>
<comment type="subcellular location">
    <subcellularLocation>
        <location evidence="1">Cytoplasmic vesicle</location>
        <location evidence="1">Autophagosome</location>
    </subcellularLocation>
</comment>
<dbReference type="GO" id="GO:0016236">
    <property type="term" value="P:macroautophagy"/>
    <property type="evidence" value="ECO:0007669"/>
    <property type="project" value="TreeGrafter"/>
</dbReference>
<keyword evidence="5" id="KW-0968">Cytoplasmic vesicle</keyword>
<dbReference type="GO" id="GO:0000407">
    <property type="term" value="C:phagophore assembly site"/>
    <property type="evidence" value="ECO:0007669"/>
    <property type="project" value="TreeGrafter"/>
</dbReference>
<evidence type="ECO:0000256" key="5">
    <source>
        <dbReference type="ARBA" id="ARBA00023329"/>
    </source>
</evidence>
<dbReference type="InterPro" id="IPR009060">
    <property type="entry name" value="UBA-like_sf"/>
</dbReference>
<protein>
    <recommendedName>
        <fullName evidence="7">Nbr1 FW domain-containing protein</fullName>
    </recommendedName>
</protein>
<dbReference type="Proteomes" id="UP000887575">
    <property type="component" value="Unassembled WGS sequence"/>
</dbReference>
<evidence type="ECO:0000256" key="4">
    <source>
        <dbReference type="ARBA" id="ARBA00022833"/>
    </source>
</evidence>
<dbReference type="InterPro" id="IPR039517">
    <property type="entry name" value="C6orf106_UBA-like"/>
</dbReference>
<keyword evidence="3" id="KW-0863">Zinc-finger</keyword>
<sequence length="312" mass="34532">METDEVDNILSQQMSCMVTNDKEALVREFQKIIGDHSLTPETCAFFLDMSNWNLQSALGAFYDYGISNNAHLLAETNISLMSMGLVKDVTIGEGESVPPNTRFTKTWRVRNTGSVIWPPGSLICFMEGQRMTPCEVVDVPCVVPGGEADVSVEMVSPSDPGIYQSRWQLNSPQRVPIGESIWCIISVDAFGILDITQQLASAPLNDNNPRPFSNFGDIGPIPFTDTRQSFNPFNNESTRSSVNRDSTMQEDTSQSPVAELTSPFELTAQLQRVLVSQPVTILRREGTEGPPCTPCTPPHHPDHNTWSGQERH</sequence>
<dbReference type="CDD" id="cd14947">
    <property type="entry name" value="NBR1_like"/>
    <property type="match status" value="1"/>
</dbReference>
<feature type="compositionally biased region" description="Polar residues" evidence="6">
    <location>
        <begin position="226"/>
        <end position="256"/>
    </location>
</feature>
<dbReference type="GO" id="GO:0005776">
    <property type="term" value="C:autophagosome"/>
    <property type="evidence" value="ECO:0007669"/>
    <property type="project" value="UniProtKB-SubCell"/>
</dbReference>
<feature type="region of interest" description="Disordered" evidence="6">
    <location>
        <begin position="284"/>
        <end position="312"/>
    </location>
</feature>
<evidence type="ECO:0000313" key="8">
    <source>
        <dbReference type="Proteomes" id="UP000887575"/>
    </source>
</evidence>
<dbReference type="AlphaFoldDB" id="A0AAF3J336"/>
<feature type="region of interest" description="Disordered" evidence="6">
    <location>
        <begin position="226"/>
        <end position="258"/>
    </location>
</feature>
<keyword evidence="4" id="KW-0862">Zinc</keyword>
<dbReference type="Gene3D" id="2.60.40.10">
    <property type="entry name" value="Immunoglobulins"/>
    <property type="match status" value="1"/>
</dbReference>
<evidence type="ECO:0000256" key="2">
    <source>
        <dbReference type="ARBA" id="ARBA00022723"/>
    </source>
</evidence>
<name>A0AAF3J336_9BILA</name>
<evidence type="ECO:0000256" key="3">
    <source>
        <dbReference type="ARBA" id="ARBA00022771"/>
    </source>
</evidence>
<keyword evidence="2" id="KW-0479">Metal-binding</keyword>
<accession>A0AAF3J336</accession>
<keyword evidence="8" id="KW-1185">Reference proteome</keyword>
<dbReference type="Gene3D" id="1.10.8.10">
    <property type="entry name" value="DNA helicase RuvA subunit, C-terminal domain"/>
    <property type="match status" value="1"/>
</dbReference>
<organism evidence="8 9">
    <name type="scientific">Mesorhabditis belari</name>
    <dbReference type="NCBI Taxonomy" id="2138241"/>
    <lineage>
        <taxon>Eukaryota</taxon>
        <taxon>Metazoa</taxon>
        <taxon>Ecdysozoa</taxon>
        <taxon>Nematoda</taxon>
        <taxon>Chromadorea</taxon>
        <taxon>Rhabditida</taxon>
        <taxon>Rhabditina</taxon>
        <taxon>Rhabditomorpha</taxon>
        <taxon>Rhabditoidea</taxon>
        <taxon>Rhabditidae</taxon>
        <taxon>Mesorhabditinae</taxon>
        <taxon>Mesorhabditis</taxon>
    </lineage>
</organism>
<dbReference type="PANTHER" id="PTHR20930">
    <property type="entry name" value="OVARIAN CARCINOMA ANTIGEN CA125-RELATED"/>
    <property type="match status" value="1"/>
</dbReference>
<dbReference type="InterPro" id="IPR032350">
    <property type="entry name" value="Nbr1_FW"/>
</dbReference>
<dbReference type="CDD" id="cd14349">
    <property type="entry name" value="UBA_CF106"/>
    <property type="match status" value="1"/>
</dbReference>
<evidence type="ECO:0000256" key="1">
    <source>
        <dbReference type="ARBA" id="ARBA00004419"/>
    </source>
</evidence>
<dbReference type="PANTHER" id="PTHR20930:SF0">
    <property type="entry name" value="PROTEIN ILRUN"/>
    <property type="match status" value="1"/>
</dbReference>
<dbReference type="Pfam" id="PF14555">
    <property type="entry name" value="UBA_4"/>
    <property type="match status" value="1"/>
</dbReference>
<dbReference type="Pfam" id="PF16158">
    <property type="entry name" value="N_BRCA1_IG"/>
    <property type="match status" value="1"/>
</dbReference>
<evidence type="ECO:0000259" key="7">
    <source>
        <dbReference type="Pfam" id="PF16158"/>
    </source>
</evidence>
<feature type="compositionally biased region" description="Basic and acidic residues" evidence="6">
    <location>
        <begin position="299"/>
        <end position="312"/>
    </location>
</feature>